<evidence type="ECO:0000256" key="5">
    <source>
        <dbReference type="ARBA" id="ARBA00022989"/>
    </source>
</evidence>
<accession>A0A7J7LNL1</accession>
<keyword evidence="6" id="KW-0157">Chromophore</keyword>
<evidence type="ECO:0000256" key="2">
    <source>
        <dbReference type="ARBA" id="ARBA00022494"/>
    </source>
</evidence>
<keyword evidence="5" id="KW-1133">Transmembrane helix</keyword>
<dbReference type="GO" id="GO:0009767">
    <property type="term" value="P:photosynthetic electron transport chain"/>
    <property type="evidence" value="ECO:0007669"/>
    <property type="project" value="InterPro"/>
</dbReference>
<comment type="caution">
    <text evidence="9">The sequence shown here is derived from an EMBL/GenBank/DDBJ whole genome shotgun (WGS) entry which is preliminary data.</text>
</comment>
<evidence type="ECO:0000256" key="3">
    <source>
        <dbReference type="ARBA" id="ARBA00022531"/>
    </source>
</evidence>
<dbReference type="InterPro" id="IPR000932">
    <property type="entry name" value="PS_antenna-like"/>
</dbReference>
<keyword evidence="3" id="KW-0602">Photosynthesis</keyword>
<keyword evidence="8" id="KW-0604">Photosystem II</keyword>
<gene>
    <name evidence="9" type="ORF">GIB67_007545</name>
</gene>
<keyword evidence="2" id="KW-0148">Chlorophyll</keyword>
<dbReference type="InterPro" id="IPR036001">
    <property type="entry name" value="PS_II_antenna-like_sf"/>
</dbReference>
<evidence type="ECO:0000256" key="7">
    <source>
        <dbReference type="ARBA" id="ARBA00023136"/>
    </source>
</evidence>
<evidence type="ECO:0000256" key="8">
    <source>
        <dbReference type="ARBA" id="ARBA00023276"/>
    </source>
</evidence>
<keyword evidence="4" id="KW-0812">Transmembrane</keyword>
<comment type="subcellular location">
    <subcellularLocation>
        <location evidence="1">Membrane</location>
        <topology evidence="1">Multi-pass membrane protein</topology>
    </subcellularLocation>
</comment>
<dbReference type="AlphaFoldDB" id="A0A7J7LNL1"/>
<sequence length="142" mass="16381">MHTTLVSSWADLMALYELVAFDPFEPILDPMWRQAISFLGVYSSLKAFYSEESPDEGGWHELVTNGYIECVNPEEEETIIYDFRFSQTPPNVPLQINKANSNKVEASTNQIAEKQMPVYQLLSKILYRIIDVQLKVVFHFVD</sequence>
<evidence type="ECO:0000313" key="10">
    <source>
        <dbReference type="Proteomes" id="UP000541444"/>
    </source>
</evidence>
<keyword evidence="7" id="KW-0472">Membrane</keyword>
<protein>
    <submittedName>
        <fullName evidence="9">Uncharacterized protein</fullName>
    </submittedName>
</protein>
<keyword evidence="10" id="KW-1185">Reference proteome</keyword>
<reference evidence="9 10" key="1">
    <citation type="journal article" date="2020" name="IScience">
        <title>Genome Sequencing of the Endangered Kingdonia uniflora (Circaeasteraceae, Ranunculales) Reveals Potential Mechanisms of Evolutionary Specialization.</title>
        <authorList>
            <person name="Sun Y."/>
            <person name="Deng T."/>
            <person name="Zhang A."/>
            <person name="Moore M.J."/>
            <person name="Landis J.B."/>
            <person name="Lin N."/>
            <person name="Zhang H."/>
            <person name="Zhang X."/>
            <person name="Huang J."/>
            <person name="Zhang X."/>
            <person name="Sun H."/>
            <person name="Wang H."/>
        </authorList>
    </citation>
    <scope>NUCLEOTIDE SEQUENCE [LARGE SCALE GENOMIC DNA]</scope>
    <source>
        <strain evidence="9">TB1705</strain>
        <tissue evidence="9">Leaf</tissue>
    </source>
</reference>
<dbReference type="EMBL" id="JACGCM010002142">
    <property type="protein sequence ID" value="KAF6144084.1"/>
    <property type="molecule type" value="Genomic_DNA"/>
</dbReference>
<evidence type="ECO:0000256" key="6">
    <source>
        <dbReference type="ARBA" id="ARBA00022991"/>
    </source>
</evidence>
<dbReference type="Proteomes" id="UP000541444">
    <property type="component" value="Unassembled WGS sequence"/>
</dbReference>
<dbReference type="Pfam" id="PF00421">
    <property type="entry name" value="PSII"/>
    <property type="match status" value="1"/>
</dbReference>
<organism evidence="9 10">
    <name type="scientific">Kingdonia uniflora</name>
    <dbReference type="NCBI Taxonomy" id="39325"/>
    <lineage>
        <taxon>Eukaryota</taxon>
        <taxon>Viridiplantae</taxon>
        <taxon>Streptophyta</taxon>
        <taxon>Embryophyta</taxon>
        <taxon>Tracheophyta</taxon>
        <taxon>Spermatophyta</taxon>
        <taxon>Magnoliopsida</taxon>
        <taxon>Ranunculales</taxon>
        <taxon>Circaeasteraceae</taxon>
        <taxon>Kingdonia</taxon>
    </lineage>
</organism>
<name>A0A7J7LNL1_9MAGN</name>
<dbReference type="GO" id="GO:0016168">
    <property type="term" value="F:chlorophyll binding"/>
    <property type="evidence" value="ECO:0007669"/>
    <property type="project" value="UniProtKB-KW"/>
</dbReference>
<evidence type="ECO:0000256" key="1">
    <source>
        <dbReference type="ARBA" id="ARBA00004141"/>
    </source>
</evidence>
<dbReference type="OrthoDB" id="375at2759"/>
<dbReference type="GO" id="GO:0009523">
    <property type="term" value="C:photosystem II"/>
    <property type="evidence" value="ECO:0007669"/>
    <property type="project" value="UniProtKB-KW"/>
</dbReference>
<dbReference type="SUPFAM" id="SSF161077">
    <property type="entry name" value="Photosystem II antenna protein-like"/>
    <property type="match status" value="1"/>
</dbReference>
<evidence type="ECO:0000313" key="9">
    <source>
        <dbReference type="EMBL" id="KAF6144084.1"/>
    </source>
</evidence>
<proteinExistence type="predicted"/>
<evidence type="ECO:0000256" key="4">
    <source>
        <dbReference type="ARBA" id="ARBA00022692"/>
    </source>
</evidence>